<dbReference type="PANTHER" id="PTHR37984">
    <property type="entry name" value="PROTEIN CBG26694"/>
    <property type="match status" value="1"/>
</dbReference>
<dbReference type="InterPro" id="IPR050951">
    <property type="entry name" value="Retrovirus_Pol_polyprotein"/>
</dbReference>
<dbReference type="GO" id="GO:0003824">
    <property type="term" value="F:catalytic activity"/>
    <property type="evidence" value="ECO:0007669"/>
    <property type="project" value="UniProtKB-KW"/>
</dbReference>
<dbReference type="InterPro" id="IPR041577">
    <property type="entry name" value="RT_RNaseH_2"/>
</dbReference>
<dbReference type="Proteomes" id="UP001064489">
    <property type="component" value="Chromosome 9"/>
</dbReference>
<feature type="domain" description="Reverse transcriptase" evidence="2">
    <location>
        <begin position="1"/>
        <end position="82"/>
    </location>
</feature>
<gene>
    <name evidence="3" type="ORF">LWI28_001796</name>
</gene>
<comment type="caution">
    <text evidence="3">The sequence shown here is derived from an EMBL/GenBank/DDBJ whole genome shotgun (WGS) entry which is preliminary data.</text>
</comment>
<dbReference type="PANTHER" id="PTHR37984:SF5">
    <property type="entry name" value="PROTEIN NYNRIN-LIKE"/>
    <property type="match status" value="1"/>
</dbReference>
<dbReference type="Pfam" id="PF17919">
    <property type="entry name" value="RT_RNaseH_2"/>
    <property type="match status" value="1"/>
</dbReference>
<dbReference type="Gene3D" id="3.30.70.270">
    <property type="match status" value="2"/>
</dbReference>
<dbReference type="InterPro" id="IPR043128">
    <property type="entry name" value="Rev_trsase/Diguanyl_cyclase"/>
</dbReference>
<dbReference type="CDD" id="cd01647">
    <property type="entry name" value="RT_LTR"/>
    <property type="match status" value="1"/>
</dbReference>
<evidence type="ECO:0000313" key="3">
    <source>
        <dbReference type="EMBL" id="KAI9200037.1"/>
    </source>
</evidence>
<accession>A0AAD5P5A6</accession>
<evidence type="ECO:0000256" key="1">
    <source>
        <dbReference type="ARBA" id="ARBA00023268"/>
    </source>
</evidence>
<evidence type="ECO:0000313" key="4">
    <source>
        <dbReference type="Proteomes" id="UP001064489"/>
    </source>
</evidence>
<name>A0AAD5P5A6_ACENE</name>
<dbReference type="InterPro" id="IPR043502">
    <property type="entry name" value="DNA/RNA_pol_sf"/>
</dbReference>
<dbReference type="SUPFAM" id="SSF56672">
    <property type="entry name" value="DNA/RNA polymerases"/>
    <property type="match status" value="1"/>
</dbReference>
<keyword evidence="1" id="KW-0511">Multifunctional enzyme</keyword>
<reference evidence="3" key="1">
    <citation type="journal article" date="2022" name="Plant J.">
        <title>Strategies of tolerance reflected in two North American maple genomes.</title>
        <authorList>
            <person name="McEvoy S.L."/>
            <person name="Sezen U.U."/>
            <person name="Trouern-Trend A."/>
            <person name="McMahon S.M."/>
            <person name="Schaberg P.G."/>
            <person name="Yang J."/>
            <person name="Wegrzyn J.L."/>
            <person name="Swenson N.G."/>
        </authorList>
    </citation>
    <scope>NUCLEOTIDE SEQUENCE</scope>
    <source>
        <strain evidence="3">91603</strain>
    </source>
</reference>
<protein>
    <recommendedName>
        <fullName evidence="2">Reverse transcriptase domain-containing protein</fullName>
    </recommendedName>
</protein>
<reference evidence="3" key="2">
    <citation type="submission" date="2023-02" db="EMBL/GenBank/DDBJ databases">
        <authorList>
            <person name="Swenson N.G."/>
            <person name="Wegrzyn J.L."/>
            <person name="Mcevoy S.L."/>
        </authorList>
    </citation>
    <scope>NUCLEOTIDE SEQUENCE</scope>
    <source>
        <strain evidence="3">91603</strain>
        <tissue evidence="3">Leaf</tissue>
    </source>
</reference>
<dbReference type="EMBL" id="JAJSOW010000001">
    <property type="protein sequence ID" value="KAI9200037.1"/>
    <property type="molecule type" value="Genomic_DNA"/>
</dbReference>
<dbReference type="Pfam" id="PF00078">
    <property type="entry name" value="RVT_1"/>
    <property type="match status" value="1"/>
</dbReference>
<dbReference type="InterPro" id="IPR000477">
    <property type="entry name" value="RT_dom"/>
</dbReference>
<keyword evidence="4" id="KW-1185">Reference proteome</keyword>
<dbReference type="AlphaFoldDB" id="A0AAD5P5A6"/>
<organism evidence="3 4">
    <name type="scientific">Acer negundo</name>
    <name type="common">Box elder</name>
    <dbReference type="NCBI Taxonomy" id="4023"/>
    <lineage>
        <taxon>Eukaryota</taxon>
        <taxon>Viridiplantae</taxon>
        <taxon>Streptophyta</taxon>
        <taxon>Embryophyta</taxon>
        <taxon>Tracheophyta</taxon>
        <taxon>Spermatophyta</taxon>
        <taxon>Magnoliopsida</taxon>
        <taxon>eudicotyledons</taxon>
        <taxon>Gunneridae</taxon>
        <taxon>Pentapetalae</taxon>
        <taxon>rosids</taxon>
        <taxon>malvids</taxon>
        <taxon>Sapindales</taxon>
        <taxon>Sapindaceae</taxon>
        <taxon>Hippocastanoideae</taxon>
        <taxon>Acereae</taxon>
        <taxon>Acer</taxon>
    </lineage>
</organism>
<proteinExistence type="predicted"/>
<dbReference type="FunFam" id="3.30.70.270:FF:000003">
    <property type="entry name" value="Transposon Ty3-G Gag-Pol polyprotein"/>
    <property type="match status" value="1"/>
</dbReference>
<dbReference type="FunFam" id="3.30.70.270:FF:000026">
    <property type="entry name" value="Transposon Ty3-G Gag-Pol polyprotein"/>
    <property type="match status" value="1"/>
</dbReference>
<sequence>MPFGMSNAPSTFMRMMTHMFRPYIGKFLVVYFDDILLYSKTENEHLAHLKQVFLTLRAEKLFVNLPKCSFLQSEVLFLGFIVSSLGIIADPAKVSAIREWPTPKTLTEVRSFHGLASFYRRFIRHFSTIMAPISNCLKLGEFKWDSTANKAFLEIKQKITEAPVLRHPDFSKAFEISCDASGVGISGVISQEGHPIAFFSEKLNSAKQKYSTYDKEFYAIVRALH</sequence>
<evidence type="ECO:0000259" key="2">
    <source>
        <dbReference type="PROSITE" id="PS50878"/>
    </source>
</evidence>
<dbReference type="PROSITE" id="PS50878">
    <property type="entry name" value="RT_POL"/>
    <property type="match status" value="1"/>
</dbReference>